<evidence type="ECO:0000313" key="3">
    <source>
        <dbReference type="Proteomes" id="UP000521943"/>
    </source>
</evidence>
<keyword evidence="3" id="KW-1185">Reference proteome</keyword>
<protein>
    <submittedName>
        <fullName evidence="2">Uncharacterized protein</fullName>
    </submittedName>
</protein>
<feature type="region of interest" description="Disordered" evidence="1">
    <location>
        <begin position="346"/>
        <end position="389"/>
    </location>
</feature>
<reference evidence="2 3" key="1">
    <citation type="submission" date="2020-07" db="EMBL/GenBank/DDBJ databases">
        <title>Comparative genomics of pyrophilous fungi reveals a link between fire events and developmental genes.</title>
        <authorList>
            <consortium name="DOE Joint Genome Institute"/>
            <person name="Steindorff A.S."/>
            <person name="Carver A."/>
            <person name="Calhoun S."/>
            <person name="Stillman K."/>
            <person name="Liu H."/>
            <person name="Lipzen A."/>
            <person name="Pangilinan J."/>
            <person name="Labutti K."/>
            <person name="Bruns T.D."/>
            <person name="Grigoriev I.V."/>
        </authorList>
    </citation>
    <scope>NUCLEOTIDE SEQUENCE [LARGE SCALE GENOMIC DNA]</scope>
    <source>
        <strain evidence="2 3">CBS 144469</strain>
    </source>
</reference>
<accession>A0A8H6M8U2</accession>
<organism evidence="2 3">
    <name type="scientific">Ephemerocybe angulata</name>
    <dbReference type="NCBI Taxonomy" id="980116"/>
    <lineage>
        <taxon>Eukaryota</taxon>
        <taxon>Fungi</taxon>
        <taxon>Dikarya</taxon>
        <taxon>Basidiomycota</taxon>
        <taxon>Agaricomycotina</taxon>
        <taxon>Agaricomycetes</taxon>
        <taxon>Agaricomycetidae</taxon>
        <taxon>Agaricales</taxon>
        <taxon>Agaricineae</taxon>
        <taxon>Psathyrellaceae</taxon>
        <taxon>Ephemerocybe</taxon>
    </lineage>
</organism>
<sequence>MGPGEKARETTEEWELPNHQRGLVDDIVEESQYEAAIAVLSQLRSPQYKPAVSHIRQLIFLSLHPLGSPVVEPEPSSVTETPKKSKLAKAATSIDAKDIVSARDLLTFLINTNSPEALGRALPSYASQESIQESEEHLDSPLAKQAACLKNAKHCWELLEENFVFRNQVVVSPKGKSKLRRNHSIEEAIFSGSPSSGTAVVADEAWPFLDWLISLFEKNEAVSEQKDGLRYSPLFLEQLPLPRGGSVTRWDFSIVMNVILYSFEQEDSRRQMIGFRLMKLLINLSNTIYVEHPLLVNSVYKSLLVALSDPRHLQDILSGLGASPSCERFKISFYMKLLGDVTTPPASLQQANIRPRPQTRPAPKPRMLGTSDVPKNPVPEPSSAPQGVASKYLLPPSTEVLQCVEAPRPQFLPKPFDDRLIFFAKFQLVNSFASLQELQSPEVRLEWDRSIQDGKVAVCLKRAFPPEGGDEASMYLQMLHETLRIAT</sequence>
<dbReference type="AlphaFoldDB" id="A0A8H6M8U2"/>
<evidence type="ECO:0000256" key="1">
    <source>
        <dbReference type="SAM" id="MobiDB-lite"/>
    </source>
</evidence>
<dbReference type="Proteomes" id="UP000521943">
    <property type="component" value="Unassembled WGS sequence"/>
</dbReference>
<evidence type="ECO:0000313" key="2">
    <source>
        <dbReference type="EMBL" id="KAF6760143.1"/>
    </source>
</evidence>
<name>A0A8H6M8U2_9AGAR</name>
<proteinExistence type="predicted"/>
<gene>
    <name evidence="2" type="ORF">DFP72DRAFT_97604</name>
</gene>
<dbReference type="EMBL" id="JACGCI010000013">
    <property type="protein sequence ID" value="KAF6760143.1"/>
    <property type="molecule type" value="Genomic_DNA"/>
</dbReference>
<dbReference type="OrthoDB" id="2337158at2759"/>
<comment type="caution">
    <text evidence="2">The sequence shown here is derived from an EMBL/GenBank/DDBJ whole genome shotgun (WGS) entry which is preliminary data.</text>
</comment>